<evidence type="ECO:0000313" key="5">
    <source>
        <dbReference type="Proteomes" id="UP000001514"/>
    </source>
</evidence>
<proteinExistence type="inferred from homology"/>
<evidence type="ECO:0000256" key="1">
    <source>
        <dbReference type="ARBA" id="ARBA00005474"/>
    </source>
</evidence>
<protein>
    <recommendedName>
        <fullName evidence="2">LOB domain-containing protein</fullName>
    </recommendedName>
</protein>
<dbReference type="AlphaFoldDB" id="D8RNR9"/>
<dbReference type="EMBL" id="GL377651">
    <property type="protein sequence ID" value="EFJ10814.1"/>
    <property type="molecule type" value="Genomic_DNA"/>
</dbReference>
<dbReference type="Pfam" id="PF03195">
    <property type="entry name" value="LOB"/>
    <property type="match status" value="1"/>
</dbReference>
<dbReference type="GO" id="GO:0006355">
    <property type="term" value="P:regulation of DNA-templated transcription"/>
    <property type="evidence" value="ECO:0000318"/>
    <property type="project" value="GO_Central"/>
</dbReference>
<reference evidence="4 5" key="1">
    <citation type="journal article" date="2011" name="Science">
        <title>The Selaginella genome identifies genetic changes associated with the evolution of vascular plants.</title>
        <authorList>
            <person name="Banks J.A."/>
            <person name="Nishiyama T."/>
            <person name="Hasebe M."/>
            <person name="Bowman J.L."/>
            <person name="Gribskov M."/>
            <person name="dePamphilis C."/>
            <person name="Albert V.A."/>
            <person name="Aono N."/>
            <person name="Aoyama T."/>
            <person name="Ambrose B.A."/>
            <person name="Ashton N.W."/>
            <person name="Axtell M.J."/>
            <person name="Barker E."/>
            <person name="Barker M.S."/>
            <person name="Bennetzen J.L."/>
            <person name="Bonawitz N.D."/>
            <person name="Chapple C."/>
            <person name="Cheng C."/>
            <person name="Correa L.G."/>
            <person name="Dacre M."/>
            <person name="DeBarry J."/>
            <person name="Dreyer I."/>
            <person name="Elias M."/>
            <person name="Engstrom E.M."/>
            <person name="Estelle M."/>
            <person name="Feng L."/>
            <person name="Finet C."/>
            <person name="Floyd S.K."/>
            <person name="Frommer W.B."/>
            <person name="Fujita T."/>
            <person name="Gramzow L."/>
            <person name="Gutensohn M."/>
            <person name="Harholt J."/>
            <person name="Hattori M."/>
            <person name="Heyl A."/>
            <person name="Hirai T."/>
            <person name="Hiwatashi Y."/>
            <person name="Ishikawa M."/>
            <person name="Iwata M."/>
            <person name="Karol K.G."/>
            <person name="Koehler B."/>
            <person name="Kolukisaoglu U."/>
            <person name="Kubo M."/>
            <person name="Kurata T."/>
            <person name="Lalonde S."/>
            <person name="Li K."/>
            <person name="Li Y."/>
            <person name="Litt A."/>
            <person name="Lyons E."/>
            <person name="Manning G."/>
            <person name="Maruyama T."/>
            <person name="Michael T.P."/>
            <person name="Mikami K."/>
            <person name="Miyazaki S."/>
            <person name="Morinaga S."/>
            <person name="Murata T."/>
            <person name="Mueller-Roeber B."/>
            <person name="Nelson D.R."/>
            <person name="Obara M."/>
            <person name="Oguri Y."/>
            <person name="Olmstead R.G."/>
            <person name="Onodera N."/>
            <person name="Petersen B.L."/>
            <person name="Pils B."/>
            <person name="Prigge M."/>
            <person name="Rensing S.A."/>
            <person name="Riano-Pachon D.M."/>
            <person name="Roberts A.W."/>
            <person name="Sato Y."/>
            <person name="Scheller H.V."/>
            <person name="Schulz B."/>
            <person name="Schulz C."/>
            <person name="Shakirov E.V."/>
            <person name="Shibagaki N."/>
            <person name="Shinohara N."/>
            <person name="Shippen D.E."/>
            <person name="Soerensen I."/>
            <person name="Sotooka R."/>
            <person name="Sugimoto N."/>
            <person name="Sugita M."/>
            <person name="Sumikawa N."/>
            <person name="Tanurdzic M."/>
            <person name="Theissen G."/>
            <person name="Ulvskov P."/>
            <person name="Wakazuki S."/>
            <person name="Weng J.K."/>
            <person name="Willats W.W."/>
            <person name="Wipf D."/>
            <person name="Wolf P.G."/>
            <person name="Yang L."/>
            <person name="Zimmer A.D."/>
            <person name="Zhu Q."/>
            <person name="Mitros T."/>
            <person name="Hellsten U."/>
            <person name="Loque D."/>
            <person name="Otillar R."/>
            <person name="Salamov A."/>
            <person name="Schmutz J."/>
            <person name="Shapiro H."/>
            <person name="Lindquist E."/>
            <person name="Lucas S."/>
            <person name="Rokhsar D."/>
            <person name="Grigoriev I.V."/>
        </authorList>
    </citation>
    <scope>NUCLEOTIDE SEQUENCE [LARGE SCALE GENOMIC DNA]</scope>
</reference>
<dbReference type="EMBL" id="GL377585">
    <property type="protein sequence ID" value="EFJ26128.1"/>
    <property type="molecule type" value="Genomic_DNA"/>
</dbReference>
<dbReference type="OMA" id="MEHKTRE"/>
<dbReference type="Gramene" id="EFJ10814">
    <property type="protein sequence ID" value="EFJ10814"/>
    <property type="gene ID" value="SELMODRAFT_49607"/>
</dbReference>
<dbReference type="KEGG" id="smo:SELMODRAFT_59650"/>
<keyword evidence="5" id="KW-1185">Reference proteome</keyword>
<dbReference type="PANTHER" id="PTHR31301:SF21">
    <property type="entry name" value="LOB DOMAIN-CONTAINING PROTEIN 27-RELATED"/>
    <property type="match status" value="1"/>
</dbReference>
<dbReference type="PROSITE" id="PS50891">
    <property type="entry name" value="LOB"/>
    <property type="match status" value="1"/>
</dbReference>
<sequence length="93" mass="10872">CAACRFQRRRCSPACPLAKYFPASENQRFMNCKKLFGVSNMLRLLNQVLVKDRDETMQSLMFEADVREQDPVHGCMGIICMLEQQLDKLRREL</sequence>
<feature type="non-terminal residue" evidence="4">
    <location>
        <position position="1"/>
    </location>
</feature>
<dbReference type="GO" id="GO:0001216">
    <property type="term" value="F:DNA-binding transcription activator activity"/>
    <property type="evidence" value="ECO:0000318"/>
    <property type="project" value="GO_Central"/>
</dbReference>
<dbReference type="eggNOG" id="ENOG502QTUX">
    <property type="taxonomic scope" value="Eukaryota"/>
</dbReference>
<dbReference type="PANTHER" id="PTHR31301">
    <property type="entry name" value="LOB DOMAIN-CONTAINING PROTEIN 4-RELATED"/>
    <property type="match status" value="1"/>
</dbReference>
<dbReference type="Gramene" id="EFJ26128">
    <property type="protein sequence ID" value="EFJ26128"/>
    <property type="gene ID" value="SELMODRAFT_59650"/>
</dbReference>
<name>D8RNR9_SELML</name>
<dbReference type="OrthoDB" id="1893065at2759"/>
<dbReference type="InterPro" id="IPR004883">
    <property type="entry name" value="LOB"/>
</dbReference>
<dbReference type="GO" id="GO:0005634">
    <property type="term" value="C:nucleus"/>
    <property type="evidence" value="ECO:0000318"/>
    <property type="project" value="GO_Central"/>
</dbReference>
<accession>D8RNR9</accession>
<evidence type="ECO:0000259" key="2">
    <source>
        <dbReference type="PROSITE" id="PS50891"/>
    </source>
</evidence>
<feature type="non-terminal residue" evidence="4">
    <location>
        <position position="93"/>
    </location>
</feature>
<comment type="similarity">
    <text evidence="1">Belongs to the LOB domain-containing protein family.</text>
</comment>
<feature type="domain" description="LOB" evidence="2">
    <location>
        <begin position="1"/>
        <end position="93"/>
    </location>
</feature>
<dbReference type="HOGENOM" id="CLU_058353_6_1_1"/>
<evidence type="ECO:0000313" key="3">
    <source>
        <dbReference type="EMBL" id="EFJ10814.1"/>
    </source>
</evidence>
<dbReference type="InParanoid" id="D8RNR9"/>
<organism evidence="5">
    <name type="scientific">Selaginella moellendorffii</name>
    <name type="common">Spikemoss</name>
    <dbReference type="NCBI Taxonomy" id="88036"/>
    <lineage>
        <taxon>Eukaryota</taxon>
        <taxon>Viridiplantae</taxon>
        <taxon>Streptophyta</taxon>
        <taxon>Embryophyta</taxon>
        <taxon>Tracheophyta</taxon>
        <taxon>Lycopodiopsida</taxon>
        <taxon>Selaginellales</taxon>
        <taxon>Selaginellaceae</taxon>
        <taxon>Selaginella</taxon>
    </lineage>
</organism>
<dbReference type="Proteomes" id="UP000001514">
    <property type="component" value="Unassembled WGS sequence"/>
</dbReference>
<dbReference type="KEGG" id="smo:SELMODRAFT_49607"/>
<evidence type="ECO:0000313" key="4">
    <source>
        <dbReference type="EMBL" id="EFJ26128.1"/>
    </source>
</evidence>
<gene>
    <name evidence="3" type="ORF">SELMODRAFT_49607</name>
    <name evidence="4" type="ORF">SELMODRAFT_59650</name>
</gene>